<dbReference type="PANTHER" id="PTHR35801:SF1">
    <property type="entry name" value="PHOSPHOSERINE PHOSPHATASE RSBX"/>
    <property type="match status" value="1"/>
</dbReference>
<gene>
    <name evidence="3" type="ORF">SAMN05421739_101900</name>
</gene>
<dbReference type="SUPFAM" id="SSF55874">
    <property type="entry name" value="ATPase domain of HSP90 chaperone/DNA topoisomerase II/histidine kinase"/>
    <property type="match status" value="1"/>
</dbReference>
<dbReference type="Gene3D" id="3.60.40.10">
    <property type="entry name" value="PPM-type phosphatase domain"/>
    <property type="match status" value="1"/>
</dbReference>
<evidence type="ECO:0000313" key="3">
    <source>
        <dbReference type="EMBL" id="SFG09592.1"/>
    </source>
</evidence>
<feature type="domain" description="Histidine kinase/HSP90-like ATPase" evidence="2">
    <location>
        <begin position="17"/>
        <end position="128"/>
    </location>
</feature>
<name>A0A1I2P0C5_9BACT</name>
<reference evidence="4" key="1">
    <citation type="submission" date="2016-10" db="EMBL/GenBank/DDBJ databases">
        <authorList>
            <person name="Varghese N."/>
            <person name="Submissions S."/>
        </authorList>
    </citation>
    <scope>NUCLEOTIDE SEQUENCE [LARGE SCALE GENOMIC DNA]</scope>
    <source>
        <strain evidence="4">LP51</strain>
    </source>
</reference>
<dbReference type="RefSeq" id="WP_092099264.1">
    <property type="nucleotide sequence ID" value="NZ_FOOT01000001.1"/>
</dbReference>
<dbReference type="STRING" id="1436961.SAMN05421739_101900"/>
<dbReference type="Pfam" id="PF13581">
    <property type="entry name" value="HATPase_c_2"/>
    <property type="match status" value="1"/>
</dbReference>
<evidence type="ECO:0000259" key="1">
    <source>
        <dbReference type="Pfam" id="PF07228"/>
    </source>
</evidence>
<sequence length="347" mass="37099">MDVKQHQRFLIPDKSYASIAKREVTRIAEGIGMSANGVGKLNIVVAEMASNLAKHAALGGELLVRVLGAPYPGIEVICLDSGPGMADPSKMQEDGVSTLGTAGEGLGAIKRQSDVFDLYSQQGVGTVILSRIYLNNKSTAGAQAASHHYDVGYVLVPKPKETLCGDGLAILEHEKGVYLLALDGLGHGASAHEASQLAVQFFTSSPALLPADALRNIHQSIKRTRGAVGIAANISTRSNRLSYCGIGNIAGKLYGPDGSYGSSSYKNIISYNGILGHNIPTTLNSQELEWGHHRMLILHSDGLKSRWDLSRYHALNRHLPSTVAALLYKDHSRQTDDALVVVCRSKP</sequence>
<proteinExistence type="predicted"/>
<keyword evidence="3" id="KW-0808">Transferase</keyword>
<dbReference type="Pfam" id="PF07228">
    <property type="entry name" value="SpoIIE"/>
    <property type="match status" value="1"/>
</dbReference>
<evidence type="ECO:0000259" key="2">
    <source>
        <dbReference type="Pfam" id="PF13581"/>
    </source>
</evidence>
<feature type="domain" description="PPM-type phosphatase" evidence="1">
    <location>
        <begin position="175"/>
        <end position="344"/>
    </location>
</feature>
<dbReference type="Proteomes" id="UP000198724">
    <property type="component" value="Unassembled WGS sequence"/>
</dbReference>
<dbReference type="InterPro" id="IPR039248">
    <property type="entry name" value="Ptase_RsbX"/>
</dbReference>
<dbReference type="AlphaFoldDB" id="A0A1I2P0C5"/>
<keyword evidence="3" id="KW-0418">Kinase</keyword>
<dbReference type="InterPro" id="IPR001932">
    <property type="entry name" value="PPM-type_phosphatase-like_dom"/>
</dbReference>
<accession>A0A1I2P0C5</accession>
<dbReference type="GO" id="GO:0016301">
    <property type="term" value="F:kinase activity"/>
    <property type="evidence" value="ECO:0007669"/>
    <property type="project" value="UniProtKB-KW"/>
</dbReference>
<dbReference type="InterPro" id="IPR036457">
    <property type="entry name" value="PPM-type-like_dom_sf"/>
</dbReference>
<dbReference type="EMBL" id="FOOT01000001">
    <property type="protein sequence ID" value="SFG09592.1"/>
    <property type="molecule type" value="Genomic_DNA"/>
</dbReference>
<evidence type="ECO:0000313" key="4">
    <source>
        <dbReference type="Proteomes" id="UP000198724"/>
    </source>
</evidence>
<dbReference type="InterPro" id="IPR036890">
    <property type="entry name" value="HATPase_C_sf"/>
</dbReference>
<keyword evidence="4" id="KW-1185">Reference proteome</keyword>
<dbReference type="InterPro" id="IPR003594">
    <property type="entry name" value="HATPase_dom"/>
</dbReference>
<dbReference type="PANTHER" id="PTHR35801">
    <property type="entry name" value="PHOSPHOSERINE PHOSPHATASE RSBX"/>
    <property type="match status" value="1"/>
</dbReference>
<dbReference type="Gene3D" id="3.30.565.10">
    <property type="entry name" value="Histidine kinase-like ATPase, C-terminal domain"/>
    <property type="match status" value="1"/>
</dbReference>
<dbReference type="OrthoDB" id="479131at2"/>
<organism evidence="3 4">
    <name type="scientific">Pontibacter chinhatensis</name>
    <dbReference type="NCBI Taxonomy" id="1436961"/>
    <lineage>
        <taxon>Bacteria</taxon>
        <taxon>Pseudomonadati</taxon>
        <taxon>Bacteroidota</taxon>
        <taxon>Cytophagia</taxon>
        <taxon>Cytophagales</taxon>
        <taxon>Hymenobacteraceae</taxon>
        <taxon>Pontibacter</taxon>
    </lineage>
</organism>
<protein>
    <submittedName>
        <fullName evidence="3">Anti-sigma regulatory factor (Ser/Thr protein kinase)</fullName>
    </submittedName>
</protein>
<dbReference type="SUPFAM" id="SSF81606">
    <property type="entry name" value="PP2C-like"/>
    <property type="match status" value="1"/>
</dbReference>